<organism evidence="1 2">
    <name type="scientific">Dawidia cretensis</name>
    <dbReference type="NCBI Taxonomy" id="2782350"/>
    <lineage>
        <taxon>Bacteria</taxon>
        <taxon>Pseudomonadati</taxon>
        <taxon>Bacteroidota</taxon>
        <taxon>Cytophagia</taxon>
        <taxon>Cytophagales</taxon>
        <taxon>Chryseotaleaceae</taxon>
        <taxon>Dawidia</taxon>
    </lineage>
</organism>
<keyword evidence="2" id="KW-1185">Reference proteome</keyword>
<dbReference type="RefSeq" id="WP_254082232.1">
    <property type="nucleotide sequence ID" value="NZ_JAHESE010000001.1"/>
</dbReference>
<evidence type="ECO:0000313" key="2">
    <source>
        <dbReference type="Proteomes" id="UP001319080"/>
    </source>
</evidence>
<dbReference type="InterPro" id="IPR021398">
    <property type="entry name" value="DUF3037"/>
</dbReference>
<dbReference type="Proteomes" id="UP001319080">
    <property type="component" value="Unassembled WGS sequence"/>
</dbReference>
<reference evidence="1 2" key="1">
    <citation type="submission" date="2021-05" db="EMBL/GenBank/DDBJ databases">
        <title>A Polyphasic approach of four new species of the genus Ohtaekwangia: Ohtaekwangia histidinii sp. nov., Ohtaekwangia cretensis sp. nov., Ohtaekwangia indiensis sp. nov., Ohtaekwangia reichenbachii sp. nov. from diverse environment.</title>
        <authorList>
            <person name="Octaviana S."/>
        </authorList>
    </citation>
    <scope>NUCLEOTIDE SEQUENCE [LARGE SCALE GENOMIC DNA]</scope>
    <source>
        <strain evidence="1 2">PWU5</strain>
    </source>
</reference>
<sequence>MSNYFLYSILQYKHSLTLGESLNIGLLFHFPSERIITFIQGDSHRLESIYPNFDSSLFDAFLRNISQKVSQKREIGFETDPKISFKNYIHDHILGEDETALQFSEPVFVINFDSPKSHEETIQSYARLLIPSLDEKAKYHEELLLRKYKSLVFDNHTELKHKFKKDSTIIANGLTLKFELAWKNGSTNFIQPISFDLATEEAIQDKSIRYYGTLNLLGDYAKNHNYRFDLLVAKPRNTTLLLAYENALDNLKKANAPKEIITEDKIEQYSNKTILELSAI</sequence>
<dbReference type="Pfam" id="PF11236">
    <property type="entry name" value="DUF3037"/>
    <property type="match status" value="1"/>
</dbReference>
<gene>
    <name evidence="1" type="ORF">KK062_00310</name>
</gene>
<comment type="caution">
    <text evidence="1">The sequence shown here is derived from an EMBL/GenBank/DDBJ whole genome shotgun (WGS) entry which is preliminary data.</text>
</comment>
<accession>A0AAP2DVW4</accession>
<name>A0AAP2DVW4_9BACT</name>
<proteinExistence type="predicted"/>
<dbReference type="AlphaFoldDB" id="A0AAP2DVW4"/>
<dbReference type="EMBL" id="JAHESE010000001">
    <property type="protein sequence ID" value="MBT1706639.1"/>
    <property type="molecule type" value="Genomic_DNA"/>
</dbReference>
<evidence type="ECO:0000313" key="1">
    <source>
        <dbReference type="EMBL" id="MBT1706639.1"/>
    </source>
</evidence>
<protein>
    <submittedName>
        <fullName evidence="1">DUF3037 domain-containing protein</fullName>
    </submittedName>
</protein>